<dbReference type="AlphaFoldDB" id="A0A9W9YDE9"/>
<dbReference type="InterPro" id="IPR011043">
    <property type="entry name" value="Gal_Oxase/kelch_b-propeller"/>
</dbReference>
<evidence type="ECO:0000259" key="5">
    <source>
        <dbReference type="Pfam" id="PF24981"/>
    </source>
</evidence>
<evidence type="ECO:0000256" key="3">
    <source>
        <dbReference type="ARBA" id="ARBA00038487"/>
    </source>
</evidence>
<dbReference type="InterPro" id="IPR015915">
    <property type="entry name" value="Kelch-typ_b-propeller"/>
</dbReference>
<sequence length="379" mass="43351">MASRTVLETILPSSNSQIPKPRSGHRCGSDDGNIYVFGGYSPHYAEYLFRELWRFNISTLTWHLLQTTGPFPNEVASSCVVLDRGNLIVFGGSGIPFGVCNSKKLHICSLRKLQWFDLSGSYSEKEESDGEDVSPIAGYGQSMVLSGDKELYVFGGTTGLEFNSYLYRYSLFKHTWEYLKGDNPPLPRYRHESVCDSERFYVIGGGMSSRDPEEFFKLEKIQSFSFASKRWNEHVCYPSKAHGFPKRRRCHGCVIFNSTVYICGGYDGRNIFDDIWSLDLKTFQWEKLPQVLPYCVYFHSATVTPSGCMYVFGGVRTINSNEDSRSNDVFKLWLTCPPLVERCWEVITSCLQRNTTSLQISRNLAFHSIFWRDLDNALF</sequence>
<evidence type="ECO:0000313" key="6">
    <source>
        <dbReference type="EMBL" id="KAJ7334498.1"/>
    </source>
</evidence>
<dbReference type="InterPro" id="IPR056737">
    <property type="entry name" value="Beta-prop_ATRN-MKLN-like"/>
</dbReference>
<accession>A0A9W9YDE9</accession>
<organism evidence="6 7">
    <name type="scientific">Desmophyllum pertusum</name>
    <dbReference type="NCBI Taxonomy" id="174260"/>
    <lineage>
        <taxon>Eukaryota</taxon>
        <taxon>Metazoa</taxon>
        <taxon>Cnidaria</taxon>
        <taxon>Anthozoa</taxon>
        <taxon>Hexacorallia</taxon>
        <taxon>Scleractinia</taxon>
        <taxon>Caryophylliina</taxon>
        <taxon>Caryophylliidae</taxon>
        <taxon>Desmophyllum</taxon>
    </lineage>
</organism>
<dbReference type="PANTHER" id="PTHR46428:SF1">
    <property type="entry name" value="KELCH DOMAIN-CONTAINING PROTEIN 10"/>
    <property type="match status" value="1"/>
</dbReference>
<comment type="caution">
    <text evidence="6">The sequence shown here is derived from an EMBL/GenBank/DDBJ whole genome shotgun (WGS) entry which is preliminary data.</text>
</comment>
<dbReference type="Pfam" id="PF24981">
    <property type="entry name" value="Beta-prop_ATRN-LZTR1"/>
    <property type="match status" value="1"/>
</dbReference>
<feature type="domain" description="Attractin/MKLN-like beta-propeller" evidence="5">
    <location>
        <begin position="13"/>
        <end position="270"/>
    </location>
</feature>
<keyword evidence="7" id="KW-1185">Reference proteome</keyword>
<gene>
    <name evidence="6" type="primary">KLHDC10</name>
    <name evidence="6" type="ORF">OS493_014819</name>
</gene>
<dbReference type="EMBL" id="MU827784">
    <property type="protein sequence ID" value="KAJ7334498.1"/>
    <property type="molecule type" value="Genomic_DNA"/>
</dbReference>
<keyword evidence="2" id="KW-0677">Repeat</keyword>
<dbReference type="SUPFAM" id="SSF117281">
    <property type="entry name" value="Kelch motif"/>
    <property type="match status" value="1"/>
</dbReference>
<evidence type="ECO:0000256" key="1">
    <source>
        <dbReference type="ARBA" id="ARBA00022441"/>
    </source>
</evidence>
<dbReference type="Gene3D" id="2.120.10.80">
    <property type="entry name" value="Kelch-type beta propeller"/>
    <property type="match status" value="2"/>
</dbReference>
<dbReference type="OrthoDB" id="5948822at2759"/>
<keyword evidence="1" id="KW-0880">Kelch repeat</keyword>
<evidence type="ECO:0000256" key="4">
    <source>
        <dbReference type="ARBA" id="ARBA00041041"/>
    </source>
</evidence>
<proteinExistence type="inferred from homology"/>
<comment type="similarity">
    <text evidence="3">Belongs to the KLHDC10 family.</text>
</comment>
<dbReference type="SMART" id="SM00612">
    <property type="entry name" value="Kelch"/>
    <property type="match status" value="1"/>
</dbReference>
<evidence type="ECO:0000256" key="2">
    <source>
        <dbReference type="ARBA" id="ARBA00022737"/>
    </source>
</evidence>
<dbReference type="InterPro" id="IPR052125">
    <property type="entry name" value="KLHDC10"/>
</dbReference>
<dbReference type="PANTHER" id="PTHR46428">
    <property type="entry name" value="KELCH DOMAIN-CONTAINING PROTEIN 10"/>
    <property type="match status" value="1"/>
</dbReference>
<dbReference type="InterPro" id="IPR006652">
    <property type="entry name" value="Kelch_1"/>
</dbReference>
<reference evidence="6" key="1">
    <citation type="submission" date="2023-01" db="EMBL/GenBank/DDBJ databases">
        <title>Genome assembly of the deep-sea coral Lophelia pertusa.</title>
        <authorList>
            <person name="Herrera S."/>
            <person name="Cordes E."/>
        </authorList>
    </citation>
    <scope>NUCLEOTIDE SEQUENCE</scope>
    <source>
        <strain evidence="6">USNM1676648</strain>
        <tissue evidence="6">Polyp</tissue>
    </source>
</reference>
<dbReference type="GO" id="GO:0032874">
    <property type="term" value="P:positive regulation of stress-activated MAPK cascade"/>
    <property type="evidence" value="ECO:0007669"/>
    <property type="project" value="TreeGrafter"/>
</dbReference>
<evidence type="ECO:0000313" key="7">
    <source>
        <dbReference type="Proteomes" id="UP001163046"/>
    </source>
</evidence>
<protein>
    <recommendedName>
        <fullName evidence="4">Kelch domain-containing protein 10</fullName>
    </recommendedName>
</protein>
<dbReference type="SUPFAM" id="SSF50965">
    <property type="entry name" value="Galactose oxidase, central domain"/>
    <property type="match status" value="1"/>
</dbReference>
<dbReference type="Proteomes" id="UP001163046">
    <property type="component" value="Unassembled WGS sequence"/>
</dbReference>
<name>A0A9W9YDE9_9CNID</name>